<sequence length="124" mass="13752">MINKYAAIILFNILLISCNASNDGTTSASAKYIEPKRESKGITNYIGNWKAKFANNSSFDIIVENTENILYNNLKSSSIKDLGNDRYKIDIISDKAFSVTIKFKSDTEGTIEDDNLGIGILTKD</sequence>
<organism evidence="2 3">
    <name type="scientific">Brachyspira innocens</name>
    <dbReference type="NCBI Taxonomy" id="13264"/>
    <lineage>
        <taxon>Bacteria</taxon>
        <taxon>Pseudomonadati</taxon>
        <taxon>Spirochaetota</taxon>
        <taxon>Spirochaetia</taxon>
        <taxon>Brachyspirales</taxon>
        <taxon>Brachyspiraceae</taxon>
        <taxon>Brachyspira</taxon>
    </lineage>
</organism>
<dbReference type="RefSeq" id="WP_020005145.1">
    <property type="nucleotide sequence ID" value="NZ_JAUPBL010000046.1"/>
</dbReference>
<proteinExistence type="predicted"/>
<reference evidence="2" key="1">
    <citation type="submission" date="2023-07" db="EMBL/GenBank/DDBJ databases">
        <title>Mucosal microbiota of week-old chicken and adult hens.</title>
        <authorList>
            <person name="Volf J."/>
            <person name="Karasova D."/>
            <person name="Crhanova M."/>
            <person name="Faldynova M."/>
            <person name="Prikrylova H."/>
            <person name="Zeman M."/>
            <person name="Babak V."/>
            <person name="Rajova J."/>
            <person name="Rychlik I."/>
        </authorList>
    </citation>
    <scope>NUCLEOTIDE SEQUENCE</scope>
    <source>
        <strain evidence="2">ET902</strain>
    </source>
</reference>
<dbReference type="PROSITE" id="PS51257">
    <property type="entry name" value="PROKAR_LIPOPROTEIN"/>
    <property type="match status" value="1"/>
</dbReference>
<keyword evidence="1" id="KW-0732">Signal</keyword>
<keyword evidence="3" id="KW-1185">Reference proteome</keyword>
<comment type="caution">
    <text evidence="2">The sequence shown here is derived from an EMBL/GenBank/DDBJ whole genome shotgun (WGS) entry which is preliminary data.</text>
</comment>
<feature type="chain" id="PRO_5046038101" description="Lipoprotein" evidence="1">
    <location>
        <begin position="23"/>
        <end position="124"/>
    </location>
</feature>
<name>A0ABT8YYF1_9SPIR</name>
<evidence type="ECO:0008006" key="4">
    <source>
        <dbReference type="Google" id="ProtNLM"/>
    </source>
</evidence>
<protein>
    <recommendedName>
        <fullName evidence="4">Lipoprotein</fullName>
    </recommendedName>
</protein>
<evidence type="ECO:0000256" key="1">
    <source>
        <dbReference type="SAM" id="SignalP"/>
    </source>
</evidence>
<evidence type="ECO:0000313" key="3">
    <source>
        <dbReference type="Proteomes" id="UP001175147"/>
    </source>
</evidence>
<dbReference type="Proteomes" id="UP001175147">
    <property type="component" value="Unassembled WGS sequence"/>
</dbReference>
<dbReference type="EMBL" id="JAUPBM010000034">
    <property type="protein sequence ID" value="MDO7019955.1"/>
    <property type="molecule type" value="Genomic_DNA"/>
</dbReference>
<evidence type="ECO:0000313" key="2">
    <source>
        <dbReference type="EMBL" id="MDO7019955.1"/>
    </source>
</evidence>
<gene>
    <name evidence="2" type="ORF">Q5M86_04110</name>
</gene>
<accession>A0ABT8YYF1</accession>
<feature type="signal peptide" evidence="1">
    <location>
        <begin position="1"/>
        <end position="22"/>
    </location>
</feature>